<evidence type="ECO:0000259" key="8">
    <source>
        <dbReference type="PROSITE" id="PS50156"/>
    </source>
</evidence>
<comment type="caution">
    <text evidence="9">The sequence shown here is derived from an EMBL/GenBank/DDBJ whole genome shotgun (WGS) entry which is preliminary data.</text>
</comment>
<evidence type="ECO:0000256" key="5">
    <source>
        <dbReference type="ARBA" id="ARBA00023136"/>
    </source>
</evidence>
<dbReference type="Pfam" id="PF03176">
    <property type="entry name" value="MMPL"/>
    <property type="match status" value="1"/>
</dbReference>
<gene>
    <name evidence="9" type="ORF">CA54_16050</name>
</gene>
<sequence length="916" mass="100670">MRHFFERRGPGGLGLALWVVVGMAFIAPIAVLGLRDVELENNVGDWLEPNNLQARKFRWLEKQFPHEDAVLASWDDSQIGDPRLEEFAEKLQGKADSNGRRRGGLPFISKVRTPLELLDRMEQNDVTRDESLERLSGVLISAGKLRLVLSETGKHREKAARAKIAEWSKSKLGLEVEVLDKIQDKLLTDNEDATDEEKLDEVLASEHDLRVSWPGMKPGIPATIAFQDAILDLRFEDTDGDQPTEPIVEDAFFYPGAPVAVVIYINEAGMADKGEAIRSIRAAAEEVGIAPDTLHLSGGAVAASALNQAVIKSSWNTNFPMWMLHHRSVMLLSGLVGLLLTFYMMRSFRLGLMVLAVSYLTPLVTVALVPVTGGSMNMVLIVMPSLLLMLTISGSIHVGNYWKHAAARDMRTAVVEAVEMARKPCMLASFTTVIGLLSLATSHLTPVRDFGLYSAAGMIISLVMVLYALPSLLQLWPPKQPKVEETEHLYWRNLANWITEHSTIVTCVFLVACVATTSGLAYFRTETKVIKYFPETSRVYQDYAFLENNLSGVVPVQIVAKFADVKRGGPNFAERAKLVRDLQAKISQLSDVSGTMSLADFLPTPEPLPEDASRLARLREQTAARAMETRVKEDKNHQAQALLVVAEEKTDFSEPGDELWKITAQVAVLTDVDYGDLMAQMDQISAEALRLEPTAGHVVTGMVPLFLETQQEVLNSLITSFGLAFAMIGCVLMVVLRHPLAGFFAMLPNVLPIGMVFGMISWFRIPVDIGTMITASVALGIAVDGTVHLLTWFRTGIFENLTRKQSIAQALEHCGPAMFQTSIVTSLGLIVLYPAELLLISRFGWLMASLIGMALVADVILLPALLAGPLGTFIERQVRKSMPTIVRAEPAPPAASPVSLKPHISPSRASISRQRD</sequence>
<evidence type="ECO:0000313" key="10">
    <source>
        <dbReference type="Proteomes" id="UP000320735"/>
    </source>
</evidence>
<feature type="transmembrane region" description="Helical" evidence="7">
    <location>
        <begin position="378"/>
        <end position="402"/>
    </location>
</feature>
<feature type="transmembrane region" description="Helical" evidence="7">
    <location>
        <begin position="450"/>
        <end position="469"/>
    </location>
</feature>
<evidence type="ECO:0000256" key="1">
    <source>
        <dbReference type="ARBA" id="ARBA00004651"/>
    </source>
</evidence>
<evidence type="ECO:0000256" key="7">
    <source>
        <dbReference type="SAM" id="Phobius"/>
    </source>
</evidence>
<dbReference type="SUPFAM" id="SSF82866">
    <property type="entry name" value="Multidrug efflux transporter AcrB transmembrane domain"/>
    <property type="match status" value="2"/>
</dbReference>
<accession>A0A5C6BL22</accession>
<evidence type="ECO:0000256" key="2">
    <source>
        <dbReference type="ARBA" id="ARBA00022475"/>
    </source>
</evidence>
<dbReference type="InterPro" id="IPR004869">
    <property type="entry name" value="MMPL_dom"/>
</dbReference>
<keyword evidence="4 7" id="KW-1133">Transmembrane helix</keyword>
<feature type="transmembrane region" description="Helical" evidence="7">
    <location>
        <begin position="743"/>
        <end position="763"/>
    </location>
</feature>
<dbReference type="PANTHER" id="PTHR33406">
    <property type="entry name" value="MEMBRANE PROTEIN MJ1562-RELATED"/>
    <property type="match status" value="1"/>
</dbReference>
<dbReference type="EMBL" id="SJPP01000001">
    <property type="protein sequence ID" value="TWU12780.1"/>
    <property type="molecule type" value="Genomic_DNA"/>
</dbReference>
<dbReference type="Gene3D" id="1.20.1640.10">
    <property type="entry name" value="Multidrug efflux transporter AcrB transmembrane domain"/>
    <property type="match status" value="2"/>
</dbReference>
<reference evidence="9 10" key="1">
    <citation type="submission" date="2019-02" db="EMBL/GenBank/DDBJ databases">
        <title>Deep-cultivation of Planctomycetes and their phenomic and genomic characterization uncovers novel biology.</title>
        <authorList>
            <person name="Wiegand S."/>
            <person name="Jogler M."/>
            <person name="Boedeker C."/>
            <person name="Pinto D."/>
            <person name="Vollmers J."/>
            <person name="Rivas-Marin E."/>
            <person name="Kohn T."/>
            <person name="Peeters S.H."/>
            <person name="Heuer A."/>
            <person name="Rast P."/>
            <person name="Oberbeckmann S."/>
            <person name="Bunk B."/>
            <person name="Jeske O."/>
            <person name="Meyerdierks A."/>
            <person name="Storesund J.E."/>
            <person name="Kallscheuer N."/>
            <person name="Luecker S."/>
            <person name="Lage O.M."/>
            <person name="Pohl T."/>
            <person name="Merkel B.J."/>
            <person name="Hornburger P."/>
            <person name="Mueller R.-W."/>
            <person name="Bruemmer F."/>
            <person name="Labrenz M."/>
            <person name="Spormann A.M."/>
            <person name="Op Den Camp H."/>
            <person name="Overmann J."/>
            <person name="Amann R."/>
            <person name="Jetten M.S.M."/>
            <person name="Mascher T."/>
            <person name="Medema M.H."/>
            <person name="Devos D.P."/>
            <person name="Kaster A.-K."/>
            <person name="Ovreas L."/>
            <person name="Rohde M."/>
            <person name="Galperin M.Y."/>
            <person name="Jogler C."/>
        </authorList>
    </citation>
    <scope>NUCLEOTIDE SEQUENCE [LARGE SCALE GENOMIC DNA]</scope>
    <source>
        <strain evidence="9 10">CA54</strain>
    </source>
</reference>
<proteinExistence type="predicted"/>
<comment type="subcellular location">
    <subcellularLocation>
        <location evidence="1">Cell membrane</location>
        <topology evidence="1">Multi-pass membrane protein</topology>
    </subcellularLocation>
</comment>
<evidence type="ECO:0000256" key="4">
    <source>
        <dbReference type="ARBA" id="ARBA00022989"/>
    </source>
</evidence>
<feature type="transmembrane region" description="Helical" evidence="7">
    <location>
        <begin position="12"/>
        <end position="34"/>
    </location>
</feature>
<feature type="transmembrane region" description="Helical" evidence="7">
    <location>
        <begin position="713"/>
        <end position="736"/>
    </location>
</feature>
<keyword evidence="3 7" id="KW-0812">Transmembrane</keyword>
<dbReference type="OrthoDB" id="2112773at2"/>
<dbReference type="AlphaFoldDB" id="A0A5C6BL22"/>
<evidence type="ECO:0000313" key="9">
    <source>
        <dbReference type="EMBL" id="TWU12780.1"/>
    </source>
</evidence>
<keyword evidence="10" id="KW-1185">Reference proteome</keyword>
<evidence type="ECO:0000256" key="6">
    <source>
        <dbReference type="SAM" id="MobiDB-lite"/>
    </source>
</evidence>
<feature type="domain" description="SSD" evidence="8">
    <location>
        <begin position="350"/>
        <end position="475"/>
    </location>
</feature>
<evidence type="ECO:0000256" key="3">
    <source>
        <dbReference type="ARBA" id="ARBA00022692"/>
    </source>
</evidence>
<feature type="transmembrane region" description="Helical" evidence="7">
    <location>
        <begin position="845"/>
        <end position="874"/>
    </location>
</feature>
<dbReference type="GO" id="GO:0005886">
    <property type="term" value="C:plasma membrane"/>
    <property type="evidence" value="ECO:0007669"/>
    <property type="project" value="UniProtKB-SubCell"/>
</dbReference>
<keyword evidence="2" id="KW-1003">Cell membrane</keyword>
<feature type="transmembrane region" description="Helical" evidence="7">
    <location>
        <begin position="769"/>
        <end position="793"/>
    </location>
</feature>
<dbReference type="InterPro" id="IPR000731">
    <property type="entry name" value="SSD"/>
</dbReference>
<dbReference type="RefSeq" id="WP_146370205.1">
    <property type="nucleotide sequence ID" value="NZ_SJPP01000001.1"/>
</dbReference>
<dbReference type="InterPro" id="IPR050545">
    <property type="entry name" value="Mycobact_MmpL"/>
</dbReference>
<feature type="transmembrane region" description="Helical" evidence="7">
    <location>
        <begin position="814"/>
        <end position="833"/>
    </location>
</feature>
<feature type="transmembrane region" description="Helical" evidence="7">
    <location>
        <begin position="322"/>
        <end position="343"/>
    </location>
</feature>
<feature type="region of interest" description="Disordered" evidence="6">
    <location>
        <begin position="890"/>
        <end position="916"/>
    </location>
</feature>
<feature type="transmembrane region" description="Helical" evidence="7">
    <location>
        <begin position="502"/>
        <end position="523"/>
    </location>
</feature>
<dbReference type="PROSITE" id="PS50156">
    <property type="entry name" value="SSD"/>
    <property type="match status" value="1"/>
</dbReference>
<organism evidence="9 10">
    <name type="scientific">Symmachiella macrocystis</name>
    <dbReference type="NCBI Taxonomy" id="2527985"/>
    <lineage>
        <taxon>Bacteria</taxon>
        <taxon>Pseudomonadati</taxon>
        <taxon>Planctomycetota</taxon>
        <taxon>Planctomycetia</taxon>
        <taxon>Planctomycetales</taxon>
        <taxon>Planctomycetaceae</taxon>
        <taxon>Symmachiella</taxon>
    </lineage>
</organism>
<keyword evidence="5 7" id="KW-0472">Membrane</keyword>
<feature type="transmembrane region" description="Helical" evidence="7">
    <location>
        <begin position="350"/>
        <end position="372"/>
    </location>
</feature>
<feature type="compositionally biased region" description="Polar residues" evidence="6">
    <location>
        <begin position="907"/>
        <end position="916"/>
    </location>
</feature>
<dbReference type="Proteomes" id="UP000320735">
    <property type="component" value="Unassembled WGS sequence"/>
</dbReference>
<protein>
    <submittedName>
        <fullName evidence="9">Patched family protein</fullName>
    </submittedName>
</protein>
<dbReference type="PANTHER" id="PTHR33406:SF12">
    <property type="entry name" value="BLR2997 PROTEIN"/>
    <property type="match status" value="1"/>
</dbReference>
<name>A0A5C6BL22_9PLAN</name>